<feature type="transmembrane region" description="Helical" evidence="5">
    <location>
        <begin position="54"/>
        <end position="74"/>
    </location>
</feature>
<dbReference type="EMBL" id="CP090894">
    <property type="protein sequence ID" value="ULT97320.1"/>
    <property type="molecule type" value="Genomic_DNA"/>
</dbReference>
<dbReference type="Proteomes" id="UP000827892">
    <property type="component" value="Chromosome IV"/>
</dbReference>
<comment type="similarity">
    <text evidence="5">Belongs to the PRA1 family.</text>
</comment>
<dbReference type="PANTHER" id="PTHR12859">
    <property type="entry name" value="PRA1 PROTEIN"/>
    <property type="match status" value="1"/>
</dbReference>
<keyword evidence="3 5" id="KW-1133">Transmembrane helix</keyword>
<dbReference type="GO" id="GO:0016020">
    <property type="term" value="C:membrane"/>
    <property type="evidence" value="ECO:0007669"/>
    <property type="project" value="UniProtKB-SubCell"/>
</dbReference>
<dbReference type="KEGG" id="cbr:CBG_21269"/>
<keyword evidence="2 5" id="KW-0812">Transmembrane</keyword>
<keyword evidence="4 5" id="KW-0472">Membrane</keyword>
<evidence type="ECO:0000256" key="2">
    <source>
        <dbReference type="ARBA" id="ARBA00022692"/>
    </source>
</evidence>
<reference evidence="6 8" key="2">
    <citation type="submission" date="2022-05" db="EMBL/GenBank/DDBJ databases">
        <title>Chromosome-level reference genomes for two strains of Caenorhabditis briggsae: an improved platform for comparative genomics.</title>
        <authorList>
            <person name="Stevens L."/>
            <person name="Andersen E.C."/>
        </authorList>
    </citation>
    <scope>NUCLEOTIDE SEQUENCE [LARGE SCALE GENOMIC DNA]</scope>
    <source>
        <strain evidence="6">QX1410_ONT</strain>
        <tissue evidence="6">Whole-organism</tissue>
    </source>
</reference>
<evidence type="ECO:0000256" key="4">
    <source>
        <dbReference type="ARBA" id="ARBA00023136"/>
    </source>
</evidence>
<protein>
    <recommendedName>
        <fullName evidence="5">PRA1 family protein</fullName>
    </recommendedName>
</protein>
<dbReference type="AlphaFoldDB" id="A0AAE9AD92"/>
<name>A0AAE9AD92_CAEBR</name>
<comment type="subcellular location">
    <subcellularLocation>
        <location evidence="1 5">Membrane</location>
        <topology evidence="1 5">Multi-pass membrane protein</topology>
    </subcellularLocation>
</comment>
<dbReference type="Proteomes" id="UP000829354">
    <property type="component" value="Chromosome IV"/>
</dbReference>
<evidence type="ECO:0000313" key="7">
    <source>
        <dbReference type="EMBL" id="UMM30479.1"/>
    </source>
</evidence>
<reference evidence="7 9" key="1">
    <citation type="submission" date="2022-04" db="EMBL/GenBank/DDBJ databases">
        <title>Chromosome-level reference genomes for two strains of Caenorhabditis briggsae: an improved platform for comparative genomics.</title>
        <authorList>
            <person name="Stevens L."/>
            <person name="Andersen E."/>
        </authorList>
    </citation>
    <scope>NUCLEOTIDE SEQUENCE [LARGE SCALE GENOMIC DNA]</scope>
    <source>
        <strain evidence="7">VX34</strain>
        <tissue evidence="7">Whole-organism</tissue>
    </source>
</reference>
<dbReference type="OMA" id="KPWDDFF"/>
<feature type="transmembrane region" description="Helical" evidence="5">
    <location>
        <begin position="111"/>
        <end position="127"/>
    </location>
</feature>
<evidence type="ECO:0000256" key="5">
    <source>
        <dbReference type="RuleBase" id="RU363107"/>
    </source>
</evidence>
<sequence>MSSASAPNENMQIMNGVEVPPFRNFHEFLLETNRYERPPFNDFKRWNNRIISNLLYFQTNYFVTIIALFLLHTVYSSQDIFIGLIAVVAVIATLIFAVSADGNIKKMRTDHPLVTLGGIIAVAYFFISVFASVLVVVFALLFPIFLVLVHASLRLRGFANRAANVKEQLGIRTSVMGQLLDRTGLNVKM</sequence>
<evidence type="ECO:0000313" key="6">
    <source>
        <dbReference type="EMBL" id="ULT97320.1"/>
    </source>
</evidence>
<dbReference type="EMBL" id="CP092623">
    <property type="protein sequence ID" value="UMM30479.1"/>
    <property type="molecule type" value="Genomic_DNA"/>
</dbReference>
<evidence type="ECO:0000313" key="9">
    <source>
        <dbReference type="Proteomes" id="UP000829354"/>
    </source>
</evidence>
<feature type="transmembrane region" description="Helical" evidence="5">
    <location>
        <begin position="80"/>
        <end position="99"/>
    </location>
</feature>
<accession>A0AAE9AD92</accession>
<feature type="transmembrane region" description="Helical" evidence="5">
    <location>
        <begin position="133"/>
        <end position="153"/>
    </location>
</feature>
<keyword evidence="9" id="KW-1185">Reference proteome</keyword>
<dbReference type="Pfam" id="PF03208">
    <property type="entry name" value="PRA1"/>
    <property type="match status" value="1"/>
</dbReference>
<dbReference type="PANTHER" id="PTHR12859:SF0">
    <property type="entry name" value="PRA1 FAMILY PROTEIN"/>
    <property type="match status" value="1"/>
</dbReference>
<organism evidence="6 8">
    <name type="scientific">Caenorhabditis briggsae</name>
    <dbReference type="NCBI Taxonomy" id="6238"/>
    <lineage>
        <taxon>Eukaryota</taxon>
        <taxon>Metazoa</taxon>
        <taxon>Ecdysozoa</taxon>
        <taxon>Nematoda</taxon>
        <taxon>Chromadorea</taxon>
        <taxon>Rhabditida</taxon>
        <taxon>Rhabditina</taxon>
        <taxon>Rhabditomorpha</taxon>
        <taxon>Rhabditoidea</taxon>
        <taxon>Rhabditidae</taxon>
        <taxon>Peloderinae</taxon>
        <taxon>Caenorhabditis</taxon>
    </lineage>
</organism>
<evidence type="ECO:0000256" key="1">
    <source>
        <dbReference type="ARBA" id="ARBA00004141"/>
    </source>
</evidence>
<evidence type="ECO:0000256" key="3">
    <source>
        <dbReference type="ARBA" id="ARBA00022989"/>
    </source>
</evidence>
<evidence type="ECO:0000313" key="8">
    <source>
        <dbReference type="Proteomes" id="UP000827892"/>
    </source>
</evidence>
<dbReference type="InterPro" id="IPR004895">
    <property type="entry name" value="Prenylated_rab_accept_PRA1"/>
</dbReference>
<gene>
    <name evidence="6" type="ORF">L3Y34_005262</name>
    <name evidence="7" type="ORF">L5515_012346</name>
</gene>
<proteinExistence type="inferred from homology"/>